<dbReference type="InterPro" id="IPR028889">
    <property type="entry name" value="USP"/>
</dbReference>
<evidence type="ECO:0000259" key="8">
    <source>
        <dbReference type="PROSITE" id="PS50235"/>
    </source>
</evidence>
<evidence type="ECO:0000256" key="2">
    <source>
        <dbReference type="ARBA" id="ARBA00022670"/>
    </source>
</evidence>
<evidence type="ECO:0000256" key="4">
    <source>
        <dbReference type="ARBA" id="ARBA00022801"/>
    </source>
</evidence>
<evidence type="ECO:0000256" key="7">
    <source>
        <dbReference type="SAM" id="MobiDB-lite"/>
    </source>
</evidence>
<keyword evidence="3 6" id="KW-0833">Ubl conjugation pathway</keyword>
<dbReference type="GO" id="GO:0004843">
    <property type="term" value="F:cysteine-type deubiquitinase activity"/>
    <property type="evidence" value="ECO:0007669"/>
    <property type="project" value="UniProtKB-UniRule"/>
</dbReference>
<dbReference type="STRING" id="1173061.A0A0J9X7J1"/>
<dbReference type="GO" id="GO:0005829">
    <property type="term" value="C:cytosol"/>
    <property type="evidence" value="ECO:0007669"/>
    <property type="project" value="TreeGrafter"/>
</dbReference>
<dbReference type="PANTHER" id="PTHR24006:SF687">
    <property type="entry name" value="UBIQUITIN CARBOXYL-TERMINAL HYDROLASE 10"/>
    <property type="match status" value="1"/>
</dbReference>
<gene>
    <name evidence="9" type="ORF">BN980_GECA05s01649g</name>
</gene>
<keyword evidence="4 6" id="KW-0378">Hydrolase</keyword>
<dbReference type="PROSITE" id="PS50235">
    <property type="entry name" value="USP_3"/>
    <property type="match status" value="1"/>
</dbReference>
<keyword evidence="5 6" id="KW-0788">Thiol protease</keyword>
<organism evidence="9 10">
    <name type="scientific">Geotrichum candidum</name>
    <name type="common">Oospora lactis</name>
    <name type="synonym">Dipodascus geotrichum</name>
    <dbReference type="NCBI Taxonomy" id="1173061"/>
    <lineage>
        <taxon>Eukaryota</taxon>
        <taxon>Fungi</taxon>
        <taxon>Dikarya</taxon>
        <taxon>Ascomycota</taxon>
        <taxon>Saccharomycotina</taxon>
        <taxon>Dipodascomycetes</taxon>
        <taxon>Dipodascales</taxon>
        <taxon>Dipodascaceae</taxon>
        <taxon>Geotrichum</taxon>
    </lineage>
</organism>
<feature type="domain" description="USP" evidence="8">
    <location>
        <begin position="208"/>
        <end position="611"/>
    </location>
</feature>
<dbReference type="Pfam" id="PF00443">
    <property type="entry name" value="UCH"/>
    <property type="match status" value="1"/>
</dbReference>
<dbReference type="PROSITE" id="PS00973">
    <property type="entry name" value="USP_2"/>
    <property type="match status" value="1"/>
</dbReference>
<dbReference type="OrthoDB" id="429671at2759"/>
<dbReference type="PROSITE" id="PS00972">
    <property type="entry name" value="USP_1"/>
    <property type="match status" value="1"/>
</dbReference>
<dbReference type="EC" id="3.4.19.12" evidence="6"/>
<dbReference type="InterPro" id="IPR050164">
    <property type="entry name" value="Peptidase_C19"/>
</dbReference>
<dbReference type="GO" id="GO:0005634">
    <property type="term" value="C:nucleus"/>
    <property type="evidence" value="ECO:0007669"/>
    <property type="project" value="TreeGrafter"/>
</dbReference>
<dbReference type="InterPro" id="IPR018200">
    <property type="entry name" value="USP_CS"/>
</dbReference>
<dbReference type="EMBL" id="CCBN010000005">
    <property type="protein sequence ID" value="CDO53429.1"/>
    <property type="molecule type" value="Genomic_DNA"/>
</dbReference>
<sequence>MIDQLPWYTNPGEAFPPRRKYVRRKALLERAKLQNGKSALSSTPSPAAKPASAVSSAESTSTLLTSSSSSHQASPSIELASSSSLPSSTPSPPPSKPPVRSWADALAQGKPKVAKKPASTTTPKPSPPASAPTKQPAKAPTATPKPSTSPSPPTTATTPQSSSPQSEASSIPSAVYSLPTTKKKSPLGQVLVDFDLENAEEPPVIYSRGITNTGNICFMNSILQALIHCFPFHQLLSYIGQNSIHSIQSDTPLLDALIEFVGEFEHAPAKSSSTESELRAIAGGLTNVNLTPLSPESFYNKLRTLSRFQHLKRGRQEDAEEFLGYLLEALHDEFTRAMKPFVDETKPVTGITVIDNDDEWQEVGKNNRKLQVRQSTGFGQTPITQLFGGQFKSILSVSKQKSPSITRDPFQHVQLDISDPSVHSIEDAFLHLAHLEELQYTTSSRQEVRATKQILIDAVPKILIIHLKRFAYTGGDEDLGGVQKITKPISFPEHLVIPSEALSRSLASGSSGLNRPEYKLYGVVYHHGLSAGAGHYTVDVRGSDAADPARAGGNEWINIDDIALTKTGTPLSPSGSPPLQHVSNANGNGTPTSWFGSNSSKTAYILFYVQADY</sequence>
<feature type="compositionally biased region" description="Low complexity" evidence="7">
    <location>
        <begin position="38"/>
        <end position="88"/>
    </location>
</feature>
<comment type="catalytic activity">
    <reaction evidence="1 6">
        <text>Thiol-dependent hydrolysis of ester, thioester, amide, peptide and isopeptide bonds formed by the C-terminal Gly of ubiquitin (a 76-residue protein attached to proteins as an intracellular targeting signal).</text>
        <dbReference type="EC" id="3.4.19.12"/>
    </reaction>
</comment>
<evidence type="ECO:0000256" key="1">
    <source>
        <dbReference type="ARBA" id="ARBA00000707"/>
    </source>
</evidence>
<dbReference type="Proteomes" id="UP000242525">
    <property type="component" value="Unassembled WGS sequence"/>
</dbReference>
<dbReference type="AlphaFoldDB" id="A0A0J9X7J1"/>
<dbReference type="GO" id="GO:0016579">
    <property type="term" value="P:protein deubiquitination"/>
    <property type="evidence" value="ECO:0007669"/>
    <property type="project" value="InterPro"/>
</dbReference>
<dbReference type="Gene3D" id="3.90.70.10">
    <property type="entry name" value="Cysteine proteinases"/>
    <property type="match status" value="1"/>
</dbReference>
<evidence type="ECO:0000313" key="10">
    <source>
        <dbReference type="Proteomes" id="UP000242525"/>
    </source>
</evidence>
<dbReference type="InterPro" id="IPR001394">
    <property type="entry name" value="Peptidase_C19_UCH"/>
</dbReference>
<keyword evidence="2 6" id="KW-0645">Protease</keyword>
<evidence type="ECO:0000256" key="5">
    <source>
        <dbReference type="ARBA" id="ARBA00022807"/>
    </source>
</evidence>
<dbReference type="SUPFAM" id="SSF54001">
    <property type="entry name" value="Cysteine proteinases"/>
    <property type="match status" value="1"/>
</dbReference>
<comment type="caution">
    <text evidence="9">The sequence shown here is derived from an EMBL/GenBank/DDBJ whole genome shotgun (WGS) entry which is preliminary data.</text>
</comment>
<dbReference type="GO" id="GO:0006508">
    <property type="term" value="P:proteolysis"/>
    <property type="evidence" value="ECO:0007669"/>
    <property type="project" value="UniProtKB-KW"/>
</dbReference>
<feature type="compositionally biased region" description="Low complexity" evidence="7">
    <location>
        <begin position="154"/>
        <end position="174"/>
    </location>
</feature>
<feature type="region of interest" description="Disordered" evidence="7">
    <location>
        <begin position="33"/>
        <end position="179"/>
    </location>
</feature>
<dbReference type="InterPro" id="IPR038765">
    <property type="entry name" value="Papain-like_cys_pep_sf"/>
</dbReference>
<dbReference type="PRINTS" id="PR01217">
    <property type="entry name" value="PRICHEXTENSN"/>
</dbReference>
<evidence type="ECO:0000313" key="9">
    <source>
        <dbReference type="EMBL" id="CDO53429.1"/>
    </source>
</evidence>
<proteinExistence type="inferred from homology"/>
<dbReference type="PANTHER" id="PTHR24006">
    <property type="entry name" value="UBIQUITIN CARBOXYL-TERMINAL HYDROLASE"/>
    <property type="match status" value="1"/>
</dbReference>
<comment type="similarity">
    <text evidence="6">Belongs to the peptidase C19 family.</text>
</comment>
<reference evidence="9" key="1">
    <citation type="submission" date="2014-03" db="EMBL/GenBank/DDBJ databases">
        <authorList>
            <person name="Casaregola S."/>
        </authorList>
    </citation>
    <scope>NUCLEOTIDE SEQUENCE [LARGE SCALE GENOMIC DNA]</scope>
    <source>
        <strain evidence="9">CLIB 918</strain>
    </source>
</reference>
<feature type="compositionally biased region" description="Low complexity" evidence="7">
    <location>
        <begin position="131"/>
        <end position="146"/>
    </location>
</feature>
<evidence type="ECO:0000256" key="6">
    <source>
        <dbReference type="RuleBase" id="RU366025"/>
    </source>
</evidence>
<accession>A0A0J9X7J1</accession>
<name>A0A0J9X7J1_GEOCN</name>
<evidence type="ECO:0000256" key="3">
    <source>
        <dbReference type="ARBA" id="ARBA00022786"/>
    </source>
</evidence>
<protein>
    <recommendedName>
        <fullName evidence="6">Ubiquitin carboxyl-terminal hydrolase</fullName>
        <ecNumber evidence="6">3.4.19.12</ecNumber>
    </recommendedName>
</protein>
<keyword evidence="10" id="KW-1185">Reference proteome</keyword>